<evidence type="ECO:0000313" key="1">
    <source>
        <dbReference type="EMBL" id="HCY81165.1"/>
    </source>
</evidence>
<gene>
    <name evidence="1" type="ORF">DHV22_05925</name>
</gene>
<protein>
    <submittedName>
        <fullName evidence="1">Uncharacterized protein</fullName>
    </submittedName>
</protein>
<dbReference type="AlphaFoldDB" id="A0A3D6BT28"/>
<evidence type="ECO:0000313" key="2">
    <source>
        <dbReference type="Proteomes" id="UP000263268"/>
    </source>
</evidence>
<accession>A0A3D6BT28</accession>
<organism evidence="1 2">
    <name type="scientific">Xanthomarina gelatinilytica</name>
    <dbReference type="NCBI Taxonomy" id="1137281"/>
    <lineage>
        <taxon>Bacteria</taxon>
        <taxon>Pseudomonadati</taxon>
        <taxon>Bacteroidota</taxon>
        <taxon>Flavobacteriia</taxon>
        <taxon>Flavobacteriales</taxon>
        <taxon>Flavobacteriaceae</taxon>
        <taxon>Xanthomarina</taxon>
    </lineage>
</organism>
<dbReference type="Proteomes" id="UP000263268">
    <property type="component" value="Unassembled WGS sequence"/>
</dbReference>
<dbReference type="EMBL" id="DPRK01000101">
    <property type="protein sequence ID" value="HCY81165.1"/>
    <property type="molecule type" value="Genomic_DNA"/>
</dbReference>
<proteinExistence type="predicted"/>
<reference evidence="1 2" key="1">
    <citation type="journal article" date="2018" name="Nat. Biotechnol.">
        <title>A standardized bacterial taxonomy based on genome phylogeny substantially revises the tree of life.</title>
        <authorList>
            <person name="Parks D.H."/>
            <person name="Chuvochina M."/>
            <person name="Waite D.W."/>
            <person name="Rinke C."/>
            <person name="Skarshewski A."/>
            <person name="Chaumeil P.A."/>
            <person name="Hugenholtz P."/>
        </authorList>
    </citation>
    <scope>NUCLEOTIDE SEQUENCE [LARGE SCALE GENOMIC DNA]</scope>
    <source>
        <strain evidence="1">UBA10227</strain>
    </source>
</reference>
<name>A0A3D6BT28_9FLAO</name>
<sequence length="105" mass="12581">MNYELIHTPILNRWQKQARHLIGLQEQYKHHLQAVDWLKSEIENAQYLLAPHLQKGTNEMSVSGHVLRLESKPKFDLKRFRKEHPDMYENYCDELTKIKIEVGNE</sequence>
<comment type="caution">
    <text evidence="1">The sequence shown here is derived from an EMBL/GenBank/DDBJ whole genome shotgun (WGS) entry which is preliminary data.</text>
</comment>